<organism evidence="1 2">
    <name type="scientific">Aspergillus aculeatinus CBS 121060</name>
    <dbReference type="NCBI Taxonomy" id="1448322"/>
    <lineage>
        <taxon>Eukaryota</taxon>
        <taxon>Fungi</taxon>
        <taxon>Dikarya</taxon>
        <taxon>Ascomycota</taxon>
        <taxon>Pezizomycotina</taxon>
        <taxon>Eurotiomycetes</taxon>
        <taxon>Eurotiomycetidae</taxon>
        <taxon>Eurotiales</taxon>
        <taxon>Aspergillaceae</taxon>
        <taxon>Aspergillus</taxon>
        <taxon>Aspergillus subgen. Circumdati</taxon>
    </lineage>
</organism>
<sequence length="239" mass="26136">MGNYSLGGEVHLSSLQAETIVYPAAKRYACDRCRTQKLRCPREQQGLHDPCARCIRAGVECVTSDAKPLGRPSRSDHRSIPPSRRQHPQHPQPPQPPQPPQQSMDSIQTIEILENDNGITPSAIPPCIDPTTNQTMAEGWDNAFLQWNHQNGFSLGPHDHHLNDTTMLDGDTAPINSDLALAFPPLATDTPSLTPPSASAWVDPAEPLQFPDREEDAVRRLASLAGSLQALLARTDPSL</sequence>
<evidence type="ECO:0000313" key="2">
    <source>
        <dbReference type="Proteomes" id="UP000249661"/>
    </source>
</evidence>
<dbReference type="EMBL" id="KZ824933">
    <property type="protein sequence ID" value="RAH75490.1"/>
    <property type="molecule type" value="Genomic_DNA"/>
</dbReference>
<dbReference type="Proteomes" id="UP000249661">
    <property type="component" value="Unassembled WGS sequence"/>
</dbReference>
<gene>
    <name evidence="1" type="ORF">BO66DRAFT_8935</name>
</gene>
<protein>
    <submittedName>
        <fullName evidence="1">Uncharacterized protein</fullName>
    </submittedName>
</protein>
<accession>A0ACD1HPX0</accession>
<reference evidence="1" key="1">
    <citation type="submission" date="2018-02" db="EMBL/GenBank/DDBJ databases">
        <title>The genomes of Aspergillus section Nigri reveals drivers in fungal speciation.</title>
        <authorList>
            <consortium name="DOE Joint Genome Institute"/>
            <person name="Vesth T.C."/>
            <person name="Nybo J."/>
            <person name="Theobald S."/>
            <person name="Brandl J."/>
            <person name="Frisvad J.C."/>
            <person name="Nielsen K.F."/>
            <person name="Lyhne E.K."/>
            <person name="Kogle M.E."/>
            <person name="Kuo A."/>
            <person name="Riley R."/>
            <person name="Clum A."/>
            <person name="Nolan M."/>
            <person name="Lipzen A."/>
            <person name="Salamov A."/>
            <person name="Henrissat B."/>
            <person name="Wiebenga A."/>
            <person name="De vries R.P."/>
            <person name="Grigoriev I.V."/>
            <person name="Mortensen U.H."/>
            <person name="Andersen M.R."/>
            <person name="Baker S.E."/>
        </authorList>
    </citation>
    <scope>NUCLEOTIDE SEQUENCE</scope>
    <source>
        <strain evidence="1">CBS 121060</strain>
    </source>
</reference>
<proteinExistence type="predicted"/>
<name>A0ACD1HPX0_9EURO</name>
<evidence type="ECO:0000313" key="1">
    <source>
        <dbReference type="EMBL" id="RAH75490.1"/>
    </source>
</evidence>
<keyword evidence="2" id="KW-1185">Reference proteome</keyword>